<evidence type="ECO:0000313" key="3">
    <source>
        <dbReference type="Proteomes" id="UP001153954"/>
    </source>
</evidence>
<keyword evidence="3" id="KW-1185">Reference proteome</keyword>
<feature type="compositionally biased region" description="Polar residues" evidence="1">
    <location>
        <begin position="44"/>
        <end position="63"/>
    </location>
</feature>
<feature type="region of interest" description="Disordered" evidence="1">
    <location>
        <begin position="115"/>
        <end position="152"/>
    </location>
</feature>
<dbReference type="Proteomes" id="UP001153954">
    <property type="component" value="Unassembled WGS sequence"/>
</dbReference>
<sequence length="152" mass="17089">MLHFTNIIIIHNRSIKTALGATLNERHPREEDDSAGIGRVPAVRQSQEDTSNIEVAAQQSKPSNLPVCHEKPPRFPSADPERRKHSKPSSKKASKEKKLLKLRKEIAQRKLELARAEAAALESDDDSENSSQDGENRVTEWLDKHPEVTTNQ</sequence>
<dbReference type="AlphaFoldDB" id="A0AAU9UV30"/>
<reference evidence="2" key="1">
    <citation type="submission" date="2022-03" db="EMBL/GenBank/DDBJ databases">
        <authorList>
            <person name="Tunstrom K."/>
        </authorList>
    </citation>
    <scope>NUCLEOTIDE SEQUENCE</scope>
</reference>
<feature type="region of interest" description="Disordered" evidence="1">
    <location>
        <begin position="26"/>
        <end position="99"/>
    </location>
</feature>
<organism evidence="2 3">
    <name type="scientific">Euphydryas editha</name>
    <name type="common">Edith's checkerspot</name>
    <dbReference type="NCBI Taxonomy" id="104508"/>
    <lineage>
        <taxon>Eukaryota</taxon>
        <taxon>Metazoa</taxon>
        <taxon>Ecdysozoa</taxon>
        <taxon>Arthropoda</taxon>
        <taxon>Hexapoda</taxon>
        <taxon>Insecta</taxon>
        <taxon>Pterygota</taxon>
        <taxon>Neoptera</taxon>
        <taxon>Endopterygota</taxon>
        <taxon>Lepidoptera</taxon>
        <taxon>Glossata</taxon>
        <taxon>Ditrysia</taxon>
        <taxon>Papilionoidea</taxon>
        <taxon>Nymphalidae</taxon>
        <taxon>Nymphalinae</taxon>
        <taxon>Euphydryas</taxon>
    </lineage>
</organism>
<evidence type="ECO:0000313" key="2">
    <source>
        <dbReference type="EMBL" id="CAH2100685.1"/>
    </source>
</evidence>
<name>A0AAU9UV30_EUPED</name>
<protein>
    <submittedName>
        <fullName evidence="2">Uncharacterized protein</fullName>
    </submittedName>
</protein>
<dbReference type="EMBL" id="CAKOGL010000023">
    <property type="protein sequence ID" value="CAH2100685.1"/>
    <property type="molecule type" value="Genomic_DNA"/>
</dbReference>
<comment type="caution">
    <text evidence="2">The sequence shown here is derived from an EMBL/GenBank/DDBJ whole genome shotgun (WGS) entry which is preliminary data.</text>
</comment>
<gene>
    <name evidence="2" type="ORF">EEDITHA_LOCUS15516</name>
</gene>
<feature type="compositionally biased region" description="Basic residues" evidence="1">
    <location>
        <begin position="83"/>
        <end position="95"/>
    </location>
</feature>
<evidence type="ECO:0000256" key="1">
    <source>
        <dbReference type="SAM" id="MobiDB-lite"/>
    </source>
</evidence>
<proteinExistence type="predicted"/>
<feature type="compositionally biased region" description="Basic and acidic residues" evidence="1">
    <location>
        <begin position="134"/>
        <end position="152"/>
    </location>
</feature>
<accession>A0AAU9UV30</accession>